<protein>
    <submittedName>
        <fullName evidence="1">Uncharacterized protein</fullName>
    </submittedName>
</protein>
<organism evidence="1 2">
    <name type="scientific">Corynebacterium matruchotii ATCC 33806</name>
    <dbReference type="NCBI Taxonomy" id="566549"/>
    <lineage>
        <taxon>Bacteria</taxon>
        <taxon>Bacillati</taxon>
        <taxon>Actinomycetota</taxon>
        <taxon>Actinomycetes</taxon>
        <taxon>Mycobacteriales</taxon>
        <taxon>Corynebacteriaceae</taxon>
        <taxon>Corynebacterium</taxon>
    </lineage>
</organism>
<proteinExistence type="predicted"/>
<name>C0E334_9CORY</name>
<dbReference type="EMBL" id="ACEB01000021">
    <property type="protein sequence ID" value="EEG26969.1"/>
    <property type="molecule type" value="Genomic_DNA"/>
</dbReference>
<sequence length="55" mass="6217">MTAIELCTFRCDYLKVFVENPRGGFALPRGLLFKSVGALPHQLMMGLRGAHQRIR</sequence>
<evidence type="ECO:0000313" key="1">
    <source>
        <dbReference type="EMBL" id="EEG26969.1"/>
    </source>
</evidence>
<reference evidence="1 2" key="1">
    <citation type="submission" date="2009-01" db="EMBL/GenBank/DDBJ databases">
        <authorList>
            <person name="Fulton L."/>
            <person name="Clifton S."/>
            <person name="Chinwalla A.T."/>
            <person name="Mitreva M."/>
            <person name="Sodergren E."/>
            <person name="Weinstock G."/>
            <person name="Clifton S."/>
            <person name="Dooling D.J."/>
            <person name="Fulton B."/>
            <person name="Minx P."/>
            <person name="Pepin K.H."/>
            <person name="Johnson M."/>
            <person name="Bhonagiri V."/>
            <person name="Nash W.E."/>
            <person name="Mardis E.R."/>
            <person name="Wilson R.K."/>
        </authorList>
    </citation>
    <scope>NUCLEOTIDE SEQUENCE [LARGE SCALE GENOMIC DNA]</scope>
    <source>
        <strain evidence="1 2">ATCC 33806</strain>
    </source>
</reference>
<dbReference type="AlphaFoldDB" id="C0E334"/>
<dbReference type="Proteomes" id="UP000006247">
    <property type="component" value="Unassembled WGS sequence"/>
</dbReference>
<evidence type="ECO:0000313" key="2">
    <source>
        <dbReference type="Proteomes" id="UP000006247"/>
    </source>
</evidence>
<gene>
    <name evidence="1" type="ORF">CORMATOL_01397</name>
</gene>
<accession>C0E334</accession>
<dbReference type="HOGENOM" id="CLU_3024430_0_0_11"/>
<comment type="caution">
    <text evidence="1">The sequence shown here is derived from an EMBL/GenBank/DDBJ whole genome shotgun (WGS) entry which is preliminary data.</text>
</comment>